<evidence type="ECO:0000313" key="2">
    <source>
        <dbReference type="Proteomes" id="UP000231846"/>
    </source>
</evidence>
<dbReference type="Proteomes" id="UP000231846">
    <property type="component" value="Unassembled WGS sequence"/>
</dbReference>
<gene>
    <name evidence="1" type="ORF">CQW34_01760</name>
</gene>
<dbReference type="AlphaFoldDB" id="A0A2M9V891"/>
<evidence type="ECO:0008006" key="3">
    <source>
        <dbReference type="Google" id="ProtNLM"/>
    </source>
</evidence>
<evidence type="ECO:0000313" key="1">
    <source>
        <dbReference type="EMBL" id="PJY74890.1"/>
    </source>
</evidence>
<dbReference type="EMBL" id="PDCW01000010">
    <property type="protein sequence ID" value="PJY74890.1"/>
    <property type="molecule type" value="Genomic_DNA"/>
</dbReference>
<name>A0A2M9V891_BACFG</name>
<sequence length="219" mass="24489">MNERITPHNITELKENEIFVFGSNSCGVHNGNAASTAMKFGAIIGQAAGAQGQTYAIPSKDMENFKKYVDDFLVYAKQHPEYTFLVTEIGCGISGHSPSEIAPLFKEALKMDNIHLPLVFWDILNGGIKGRIRQIAEVETLSVPEFCVRIGIPVTELMNLLFGNADPTIWTVRKILIAFPYINARWLLLGEGDMKPQKRNNFITKINRFLQTLSAFKQA</sequence>
<proteinExistence type="predicted"/>
<accession>A0A2M9V891</accession>
<protein>
    <recommendedName>
        <fullName evidence="3">XRE family transcriptional regulator</fullName>
    </recommendedName>
</protein>
<comment type="caution">
    <text evidence="1">The sequence shown here is derived from an EMBL/GenBank/DDBJ whole genome shotgun (WGS) entry which is preliminary data.</text>
</comment>
<reference evidence="1 2" key="1">
    <citation type="journal article" date="2017" name="MBio">
        <title>Gut Symbiont Bacteroides fragilis Secretes a Eukaryotic-Like Ubiquitin Protein That Mediates Intraspecies Antagonism.</title>
        <authorList>
            <person name="Chatzidaki-Livanis M."/>
            <person name="Coyne M.J."/>
            <person name="Roelofs K.G."/>
            <person name="Gentyala R.R."/>
            <person name="Caldwell J.M."/>
            <person name="Comstock L.E."/>
        </authorList>
    </citation>
    <scope>NUCLEOTIDE SEQUENCE [LARGE SCALE GENOMIC DNA]</scope>
    <source>
        <strain evidence="1 2">12905</strain>
    </source>
</reference>
<organism evidence="1 2">
    <name type="scientific">Bacteroides fragilis</name>
    <dbReference type="NCBI Taxonomy" id="817"/>
    <lineage>
        <taxon>Bacteria</taxon>
        <taxon>Pseudomonadati</taxon>
        <taxon>Bacteroidota</taxon>
        <taxon>Bacteroidia</taxon>
        <taxon>Bacteroidales</taxon>
        <taxon>Bacteroidaceae</taxon>
        <taxon>Bacteroides</taxon>
    </lineage>
</organism>